<feature type="binding site" evidence="2">
    <location>
        <position position="67"/>
    </location>
    <ligand>
        <name>substrate</name>
    </ligand>
</feature>
<feature type="binding site" evidence="2">
    <location>
        <position position="31"/>
    </location>
    <ligand>
        <name>substrate</name>
    </ligand>
</feature>
<feature type="binding site" evidence="2">
    <location>
        <position position="69"/>
    </location>
    <ligand>
        <name>substrate</name>
    </ligand>
</feature>
<feature type="binding site" evidence="2">
    <location>
        <position position="23"/>
    </location>
    <ligand>
        <name>substrate</name>
    </ligand>
</feature>
<dbReference type="GO" id="GO:0008834">
    <property type="term" value="F:ditrans,polycis-undecaprenyl-diphosphate synthase [(2E,6E)-farnesyl-diphosphate specific] activity"/>
    <property type="evidence" value="ECO:0007669"/>
    <property type="project" value="TreeGrafter"/>
</dbReference>
<dbReference type="GO" id="GO:0000287">
    <property type="term" value="F:magnesium ion binding"/>
    <property type="evidence" value="ECO:0007669"/>
    <property type="project" value="UniProtKB-UniRule"/>
</dbReference>
<feature type="binding site" evidence="2">
    <location>
        <position position="205"/>
    </location>
    <ligand>
        <name>Mg(2+)</name>
        <dbReference type="ChEBI" id="CHEBI:18420"/>
    </ligand>
</feature>
<dbReference type="NCBIfam" id="NF011405">
    <property type="entry name" value="PRK14830.1"/>
    <property type="match status" value="1"/>
</dbReference>
<evidence type="ECO:0000256" key="2">
    <source>
        <dbReference type="HAMAP-Rule" id="MF_01139"/>
    </source>
</evidence>
<sequence length="242" mass="27244">MHETQPQDIPTHLAVIMDGNGRWARSRGLLRIEGHRNGVNAVRRTIEGAAEIGIQYLTLFSFSSENWRRPEEEVGELMNLLRRYLKSEIADLHAKGIRFRVIGDRARLSKDIVRLVEEAESTTAENTGMTLVLALSYGGRHDIAEAARKLATSVSLGLIRADAIDETVFAAHLGTAGIPDPDLLIRTSGERRISNFLLWECAYTEFVFLDKFWPDFGKEDLQQAVDEYGKRERRYGATAGTR</sequence>
<evidence type="ECO:0000313" key="3">
    <source>
        <dbReference type="EMBL" id="RVU39322.1"/>
    </source>
</evidence>
<accession>A0A437QXS6</accession>
<dbReference type="RefSeq" id="WP_127764693.1">
    <property type="nucleotide sequence ID" value="NZ_SADE01000001.1"/>
</dbReference>
<dbReference type="Proteomes" id="UP000287447">
    <property type="component" value="Unassembled WGS sequence"/>
</dbReference>
<dbReference type="SUPFAM" id="SSF64005">
    <property type="entry name" value="Undecaprenyl diphosphate synthase"/>
    <property type="match status" value="1"/>
</dbReference>
<dbReference type="PANTHER" id="PTHR10291">
    <property type="entry name" value="DEHYDRODOLICHYL DIPHOSPHATE SYNTHASE FAMILY MEMBER"/>
    <property type="match status" value="1"/>
</dbReference>
<reference evidence="4" key="1">
    <citation type="submission" date="2019-01" db="EMBL/GenBank/DDBJ databases">
        <title>Gri0909 isolated from a small marine red alga.</title>
        <authorList>
            <person name="Kim J."/>
            <person name="Jeong S.E."/>
            <person name="Jeon C.O."/>
        </authorList>
    </citation>
    <scope>NUCLEOTIDE SEQUENCE [LARGE SCALE GENOMIC DNA]</scope>
    <source>
        <strain evidence="4">Gri0909</strain>
    </source>
</reference>
<comment type="similarity">
    <text evidence="2">Belongs to the UPP synthase family.</text>
</comment>
<evidence type="ECO:0000313" key="4">
    <source>
        <dbReference type="Proteomes" id="UP000287447"/>
    </source>
</evidence>
<dbReference type="InterPro" id="IPR001441">
    <property type="entry name" value="UPP_synth-like"/>
</dbReference>
<dbReference type="InterPro" id="IPR018520">
    <property type="entry name" value="UPP_synth-like_CS"/>
</dbReference>
<gene>
    <name evidence="3" type="ORF">EOI86_08800</name>
</gene>
<feature type="active site" evidence="2">
    <location>
        <position position="18"/>
    </location>
</feature>
<feature type="binding site" evidence="2">
    <location>
        <position position="18"/>
    </location>
    <ligand>
        <name>Mg(2+)</name>
        <dbReference type="ChEBI" id="CHEBI:18420"/>
    </ligand>
</feature>
<dbReference type="EMBL" id="SADE01000001">
    <property type="protein sequence ID" value="RVU39322.1"/>
    <property type="molecule type" value="Genomic_DNA"/>
</dbReference>
<keyword evidence="4" id="KW-1185">Reference proteome</keyword>
<protein>
    <recommendedName>
        <fullName evidence="2">Isoprenyl transferase</fullName>
        <ecNumber evidence="2">2.5.1.-</ecNumber>
    </recommendedName>
</protein>
<dbReference type="InterPro" id="IPR036424">
    <property type="entry name" value="UPP_synth-like_sf"/>
</dbReference>
<feature type="active site" description="Proton acceptor" evidence="2">
    <location>
        <position position="66"/>
    </location>
</feature>
<feature type="binding site" evidence="2">
    <location>
        <position position="186"/>
    </location>
    <ligand>
        <name>substrate</name>
    </ligand>
</feature>
<keyword evidence="2" id="KW-0460">Magnesium</keyword>
<comment type="subunit">
    <text evidence="2">Homodimer.</text>
</comment>
<dbReference type="CDD" id="cd00475">
    <property type="entry name" value="Cis_IPPS"/>
    <property type="match status" value="1"/>
</dbReference>
<feature type="binding site" evidence="2">
    <location>
        <begin position="192"/>
        <end position="194"/>
    </location>
    <ligand>
        <name>substrate</name>
    </ligand>
</feature>
<evidence type="ECO:0000256" key="1">
    <source>
        <dbReference type="ARBA" id="ARBA00022679"/>
    </source>
</evidence>
<feature type="binding site" evidence="2">
    <location>
        <begin position="19"/>
        <end position="22"/>
    </location>
    <ligand>
        <name>substrate</name>
    </ligand>
</feature>
<dbReference type="Gene3D" id="3.40.1180.10">
    <property type="entry name" value="Decaprenyl diphosphate synthase-like"/>
    <property type="match status" value="1"/>
</dbReference>
<dbReference type="NCBIfam" id="TIGR00055">
    <property type="entry name" value="uppS"/>
    <property type="match status" value="1"/>
</dbReference>
<keyword evidence="1 2" id="KW-0808">Transferase</keyword>
<keyword evidence="2" id="KW-0479">Metal-binding</keyword>
<dbReference type="PANTHER" id="PTHR10291:SF0">
    <property type="entry name" value="DEHYDRODOLICHYL DIPHOSPHATE SYNTHASE 2"/>
    <property type="match status" value="1"/>
</dbReference>
<comment type="function">
    <text evidence="2">Catalyzes the condensation of isopentenyl diphosphate (IPP) with allylic pyrophosphates generating different type of terpenoids.</text>
</comment>
<name>A0A437QXS6_9PROT</name>
<organism evidence="3 4">
    <name type="scientific">Hwanghaeella grinnelliae</name>
    <dbReference type="NCBI Taxonomy" id="2500179"/>
    <lineage>
        <taxon>Bacteria</taxon>
        <taxon>Pseudomonadati</taxon>
        <taxon>Pseudomonadota</taxon>
        <taxon>Alphaproteobacteria</taxon>
        <taxon>Rhodospirillales</taxon>
        <taxon>Rhodospirillaceae</taxon>
        <taxon>Hwanghaeella</taxon>
    </lineage>
</organism>
<dbReference type="Pfam" id="PF01255">
    <property type="entry name" value="Prenyltransf"/>
    <property type="match status" value="1"/>
</dbReference>
<feature type="binding site" evidence="2">
    <location>
        <begin position="63"/>
        <end position="65"/>
    </location>
    <ligand>
        <name>substrate</name>
    </ligand>
</feature>
<dbReference type="GO" id="GO:0016094">
    <property type="term" value="P:polyprenol biosynthetic process"/>
    <property type="evidence" value="ECO:0007669"/>
    <property type="project" value="TreeGrafter"/>
</dbReference>
<feature type="binding site" evidence="2">
    <location>
        <position position="35"/>
    </location>
    <ligand>
        <name>substrate</name>
    </ligand>
</feature>
<dbReference type="HAMAP" id="MF_01139">
    <property type="entry name" value="ISPT"/>
    <property type="match status" value="1"/>
</dbReference>
<dbReference type="AlphaFoldDB" id="A0A437QXS6"/>
<comment type="cofactor">
    <cofactor evidence="2">
        <name>Mg(2+)</name>
        <dbReference type="ChEBI" id="CHEBI:18420"/>
    </cofactor>
    <text evidence="2">Binds 2 magnesium ions per subunit.</text>
</comment>
<dbReference type="OrthoDB" id="4191603at2"/>
<dbReference type="FunFam" id="3.40.1180.10:FF:000001">
    <property type="entry name" value="(2E,6E)-farnesyl-diphosphate-specific ditrans,polycis-undecaprenyl-diphosphate synthase"/>
    <property type="match status" value="1"/>
</dbReference>
<dbReference type="PROSITE" id="PS01066">
    <property type="entry name" value="UPP_SYNTHASE"/>
    <property type="match status" value="1"/>
</dbReference>
<dbReference type="EC" id="2.5.1.-" evidence="2"/>
<comment type="caution">
    <text evidence="3">The sequence shown here is derived from an EMBL/GenBank/DDBJ whole genome shotgun (WGS) entry which is preliminary data.</text>
</comment>
<dbReference type="GO" id="GO:0005829">
    <property type="term" value="C:cytosol"/>
    <property type="evidence" value="ECO:0007669"/>
    <property type="project" value="TreeGrafter"/>
</dbReference>
<proteinExistence type="inferred from homology"/>